<dbReference type="AlphaFoldDB" id="A0A0A9H7I1"/>
<sequence>MEKINTGSLIFFDLVSCHPTKFYRRLRSPTNKTSSGMITKRSMQVVLFLCSHFLSSSKTFTDT</sequence>
<reference evidence="1" key="1">
    <citation type="submission" date="2014-09" db="EMBL/GenBank/DDBJ databases">
        <authorList>
            <person name="Magalhaes I.L.F."/>
            <person name="Oliveira U."/>
            <person name="Santos F.R."/>
            <person name="Vidigal T.H.D.A."/>
            <person name="Brescovit A.D."/>
            <person name="Santos A.J."/>
        </authorList>
    </citation>
    <scope>NUCLEOTIDE SEQUENCE</scope>
    <source>
        <tissue evidence="1">Shoot tissue taken approximately 20 cm above the soil surface</tissue>
    </source>
</reference>
<dbReference type="EMBL" id="GBRH01167070">
    <property type="protein sequence ID" value="JAE30826.1"/>
    <property type="molecule type" value="Transcribed_RNA"/>
</dbReference>
<evidence type="ECO:0000313" key="1">
    <source>
        <dbReference type="EMBL" id="JAE30826.1"/>
    </source>
</evidence>
<organism evidence="1">
    <name type="scientific">Arundo donax</name>
    <name type="common">Giant reed</name>
    <name type="synonym">Donax arundinaceus</name>
    <dbReference type="NCBI Taxonomy" id="35708"/>
    <lineage>
        <taxon>Eukaryota</taxon>
        <taxon>Viridiplantae</taxon>
        <taxon>Streptophyta</taxon>
        <taxon>Embryophyta</taxon>
        <taxon>Tracheophyta</taxon>
        <taxon>Spermatophyta</taxon>
        <taxon>Magnoliopsida</taxon>
        <taxon>Liliopsida</taxon>
        <taxon>Poales</taxon>
        <taxon>Poaceae</taxon>
        <taxon>PACMAD clade</taxon>
        <taxon>Arundinoideae</taxon>
        <taxon>Arundineae</taxon>
        <taxon>Arundo</taxon>
    </lineage>
</organism>
<name>A0A0A9H7I1_ARUDO</name>
<reference evidence="1" key="2">
    <citation type="journal article" date="2015" name="Data Brief">
        <title>Shoot transcriptome of the giant reed, Arundo donax.</title>
        <authorList>
            <person name="Barrero R.A."/>
            <person name="Guerrero F.D."/>
            <person name="Moolhuijzen P."/>
            <person name="Goolsby J.A."/>
            <person name="Tidwell J."/>
            <person name="Bellgard S.E."/>
            <person name="Bellgard M.I."/>
        </authorList>
    </citation>
    <scope>NUCLEOTIDE SEQUENCE</scope>
    <source>
        <tissue evidence="1">Shoot tissue taken approximately 20 cm above the soil surface</tissue>
    </source>
</reference>
<proteinExistence type="predicted"/>
<accession>A0A0A9H7I1</accession>
<protein>
    <submittedName>
        <fullName evidence="1">Uncharacterized protein</fullName>
    </submittedName>
</protein>